<organism evidence="1">
    <name type="scientific">Rhodococcus hoagii (strain 103S)</name>
    <name type="common">Rhodococcus equi</name>
    <dbReference type="NCBI Taxonomy" id="685727"/>
    <lineage>
        <taxon>Bacteria</taxon>
        <taxon>Bacillati</taxon>
        <taxon>Actinomycetota</taxon>
        <taxon>Actinomycetes</taxon>
        <taxon>Mycobacteriales</taxon>
        <taxon>Nocardiaceae</taxon>
        <taxon>Prescottella</taxon>
    </lineage>
</organism>
<dbReference type="RefSeq" id="WP_013417066.1">
    <property type="nucleotide sequence ID" value="NC_014659.1"/>
</dbReference>
<dbReference type="EMBL" id="FN563149">
    <property type="protein sequence ID" value="CBH49848.1"/>
    <property type="molecule type" value="Genomic_DNA"/>
</dbReference>
<sequence length="174" mass="16997">MSTISRFGAISNLGRRMTRTAVAAVAGIGLAAGISLIGAGSASAAPVVCTSPMSPNDIQVSEFASCGAQAFEQGVARSAAMDSGTAVSVAQDLGSSNSLATGYGTALSASRGNGQSLALAIGGGIAHSWADDGFATFAVAGWGSGATAEQSGVNCMGPLSFAWNLKTGQTCLGR</sequence>
<evidence type="ECO:0000313" key="2">
    <source>
        <dbReference type="Proteomes" id="UP000006892"/>
    </source>
</evidence>
<dbReference type="Proteomes" id="UP001154400">
    <property type="component" value="Chromosome"/>
</dbReference>
<dbReference type="AlphaFoldDB" id="A0A3S5YBC0"/>
<protein>
    <submittedName>
        <fullName evidence="1">Secreted protein</fullName>
    </submittedName>
</protein>
<gene>
    <name evidence="1" type="ordered locus">REQ_38630</name>
</gene>
<dbReference type="InterPro" id="IPR046652">
    <property type="entry name" value="DUF6764"/>
</dbReference>
<evidence type="ECO:0000313" key="1">
    <source>
        <dbReference type="EMBL" id="CBH49848.1"/>
    </source>
</evidence>
<accession>A0A3S5YBC0</accession>
<dbReference type="KEGG" id="req:REQ_38630"/>
<name>A0A3S5YBC0_RHOH1</name>
<proteinExistence type="predicted"/>
<dbReference type="GeneID" id="57579503"/>
<reference evidence="1" key="1">
    <citation type="journal article" date="2010" name="PLoS Genet.">
        <title>The genome of a pathogenic rhodococcus: cooptive virulence underpinned by key gene acquisitions.</title>
        <authorList>
            <person name="Letek M."/>
            <person name="Gonzalez P."/>
            <person name="Macarthur I."/>
            <person name="Rodriguez H."/>
            <person name="Freeman T.C."/>
            <person name="Valero-Rello A."/>
            <person name="Blanco M."/>
            <person name="Buckley T."/>
            <person name="Cherevach I."/>
            <person name="Fahey R."/>
            <person name="Hapeshi A."/>
            <person name="Holdstock J."/>
            <person name="Leadon D."/>
            <person name="Navas J."/>
            <person name="Ocampo A."/>
            <person name="Quail M.A."/>
            <person name="Sanders M."/>
            <person name="Scortti M.M."/>
            <person name="Prescott J.F."/>
            <person name="Fogarty U."/>
            <person name="Meijer W.G."/>
            <person name="Parkhill J."/>
            <person name="Bentley S.D."/>
            <person name="Vazquez-Boland J.A."/>
        </authorList>
    </citation>
    <scope>NUCLEOTIDE SEQUENCE [LARGE SCALE GENOMIC DNA]</scope>
    <source>
        <strain evidence="1 2">103S</strain>
    </source>
</reference>
<dbReference type="Pfam" id="PF20550">
    <property type="entry name" value="DUF6764"/>
    <property type="match status" value="1"/>
</dbReference>